<reference evidence="6" key="1">
    <citation type="submission" date="2020-08" db="EMBL/GenBank/DDBJ databases">
        <title>Plant Genome Project.</title>
        <authorList>
            <person name="Zhang R.-G."/>
        </authorList>
    </citation>
    <scope>NUCLEOTIDE SEQUENCE</scope>
    <source>
        <strain evidence="6">WSP0</strain>
        <tissue evidence="6">Leaf</tissue>
    </source>
</reference>
<dbReference type="PRINTS" id="PR00119">
    <property type="entry name" value="CATATPASE"/>
</dbReference>
<evidence type="ECO:0000256" key="1">
    <source>
        <dbReference type="ARBA" id="ARBA00004127"/>
    </source>
</evidence>
<dbReference type="InterPro" id="IPR023298">
    <property type="entry name" value="ATPase_P-typ_TM_dom_sf"/>
</dbReference>
<evidence type="ECO:0000256" key="4">
    <source>
        <dbReference type="ARBA" id="ARBA00022989"/>
    </source>
</evidence>
<sequence>MSYDLQLHYRLDMSYDLQLDYKLAYSMRKMMADKALVRRLSACETMGSASTICSDKTGTLTLNQLDVLLNDFLIIECSSRSRFKPFSCVDLGGGKLDVIVMGLVSSALSLSGGGCDREGLKMTVVEAYVGGEKDESLDSVFVLEMTLFKNAIDDMAGRSLHCVLIAYRSCGMENVPTTDEELAHWEITDDGLVLLAIVGLKDPCRPSVKDAVRLCTKAGVKYFIEDLHRKLLSTDFKIQVDGIEMLHKIEWYTLTESEVAIFLSYWLRSLTPEQDGEVRKAALNTLAIGYKILGEL</sequence>
<dbReference type="Gene3D" id="3.40.1110.10">
    <property type="entry name" value="Calcium-transporting ATPase, cytoplasmic domain N"/>
    <property type="match status" value="1"/>
</dbReference>
<keyword evidence="5" id="KW-0472">Membrane</keyword>
<dbReference type="InterPro" id="IPR023299">
    <property type="entry name" value="ATPase_P-typ_cyto_dom_N"/>
</dbReference>
<dbReference type="Gene3D" id="3.40.50.1000">
    <property type="entry name" value="HAD superfamily/HAD-like"/>
    <property type="match status" value="1"/>
</dbReference>
<dbReference type="SUPFAM" id="SSF81665">
    <property type="entry name" value="Calcium ATPase, transmembrane domain M"/>
    <property type="match status" value="1"/>
</dbReference>
<dbReference type="GO" id="GO:0005388">
    <property type="term" value="F:P-type calcium transporter activity"/>
    <property type="evidence" value="ECO:0007669"/>
    <property type="project" value="TreeGrafter"/>
</dbReference>
<dbReference type="Gene3D" id="1.20.1110.10">
    <property type="entry name" value="Calcium-transporting ATPase, transmembrane domain"/>
    <property type="match status" value="1"/>
</dbReference>
<comment type="subcellular location">
    <subcellularLocation>
        <location evidence="1">Endomembrane system</location>
        <topology evidence="1">Multi-pass membrane protein</topology>
    </subcellularLocation>
</comment>
<evidence type="ECO:0000313" key="6">
    <source>
        <dbReference type="EMBL" id="KAG5553427.1"/>
    </source>
</evidence>
<dbReference type="GO" id="GO:0012505">
    <property type="term" value="C:endomembrane system"/>
    <property type="evidence" value="ECO:0007669"/>
    <property type="project" value="UniProtKB-SubCell"/>
</dbReference>
<dbReference type="PROSITE" id="PS00154">
    <property type="entry name" value="ATPASE_E1_E2"/>
    <property type="match status" value="1"/>
</dbReference>
<accession>A0AAV6KLW5</accession>
<dbReference type="PANTHER" id="PTHR24093:SF369">
    <property type="entry name" value="CALCIUM-TRANSPORTING ATPASE"/>
    <property type="match status" value="1"/>
</dbReference>
<name>A0AAV6KLW5_9ERIC</name>
<keyword evidence="2" id="KW-0812">Transmembrane</keyword>
<dbReference type="InterPro" id="IPR036412">
    <property type="entry name" value="HAD-like_sf"/>
</dbReference>
<dbReference type="SUPFAM" id="SSF56784">
    <property type="entry name" value="HAD-like"/>
    <property type="match status" value="1"/>
</dbReference>
<dbReference type="AlphaFoldDB" id="A0AAV6KLW5"/>
<evidence type="ECO:0000256" key="3">
    <source>
        <dbReference type="ARBA" id="ARBA00022842"/>
    </source>
</evidence>
<dbReference type="Proteomes" id="UP000823749">
    <property type="component" value="Chromosome 4"/>
</dbReference>
<evidence type="ECO:0000313" key="7">
    <source>
        <dbReference type="Proteomes" id="UP000823749"/>
    </source>
</evidence>
<dbReference type="InterPro" id="IPR023214">
    <property type="entry name" value="HAD_sf"/>
</dbReference>
<protein>
    <submittedName>
        <fullName evidence="6">Uncharacterized protein</fullName>
    </submittedName>
</protein>
<gene>
    <name evidence="6" type="ORF">RHGRI_011343</name>
</gene>
<dbReference type="PANTHER" id="PTHR24093">
    <property type="entry name" value="CATION TRANSPORTING ATPASE"/>
    <property type="match status" value="1"/>
</dbReference>
<proteinExistence type="predicted"/>
<evidence type="ECO:0000256" key="2">
    <source>
        <dbReference type="ARBA" id="ARBA00022692"/>
    </source>
</evidence>
<dbReference type="Pfam" id="PF13246">
    <property type="entry name" value="Cation_ATPase"/>
    <property type="match status" value="1"/>
</dbReference>
<comment type="caution">
    <text evidence="6">The sequence shown here is derived from an EMBL/GenBank/DDBJ whole genome shotgun (WGS) entry which is preliminary data.</text>
</comment>
<evidence type="ECO:0000256" key="5">
    <source>
        <dbReference type="ARBA" id="ARBA00023136"/>
    </source>
</evidence>
<keyword evidence="3" id="KW-0460">Magnesium</keyword>
<keyword evidence="4" id="KW-1133">Transmembrane helix</keyword>
<dbReference type="GO" id="GO:0000166">
    <property type="term" value="F:nucleotide binding"/>
    <property type="evidence" value="ECO:0007669"/>
    <property type="project" value="InterPro"/>
</dbReference>
<organism evidence="6 7">
    <name type="scientific">Rhododendron griersonianum</name>
    <dbReference type="NCBI Taxonomy" id="479676"/>
    <lineage>
        <taxon>Eukaryota</taxon>
        <taxon>Viridiplantae</taxon>
        <taxon>Streptophyta</taxon>
        <taxon>Embryophyta</taxon>
        <taxon>Tracheophyta</taxon>
        <taxon>Spermatophyta</taxon>
        <taxon>Magnoliopsida</taxon>
        <taxon>eudicotyledons</taxon>
        <taxon>Gunneridae</taxon>
        <taxon>Pentapetalae</taxon>
        <taxon>asterids</taxon>
        <taxon>Ericales</taxon>
        <taxon>Ericaceae</taxon>
        <taxon>Ericoideae</taxon>
        <taxon>Rhodoreae</taxon>
        <taxon>Rhododendron</taxon>
    </lineage>
</organism>
<dbReference type="InterPro" id="IPR018303">
    <property type="entry name" value="ATPase_P-typ_P_site"/>
</dbReference>
<keyword evidence="7" id="KW-1185">Reference proteome</keyword>
<dbReference type="GO" id="GO:0005886">
    <property type="term" value="C:plasma membrane"/>
    <property type="evidence" value="ECO:0007669"/>
    <property type="project" value="TreeGrafter"/>
</dbReference>
<dbReference type="EMBL" id="JACTNZ010000004">
    <property type="protein sequence ID" value="KAG5553427.1"/>
    <property type="molecule type" value="Genomic_DNA"/>
</dbReference>